<evidence type="ECO:0000313" key="1">
    <source>
        <dbReference type="EMBL" id="GAH00904.1"/>
    </source>
</evidence>
<proteinExistence type="predicted"/>
<feature type="non-terminal residue" evidence="1">
    <location>
        <position position="1"/>
    </location>
</feature>
<comment type="caution">
    <text evidence="1">The sequence shown here is derived from an EMBL/GenBank/DDBJ whole genome shotgun (WGS) entry which is preliminary data.</text>
</comment>
<dbReference type="EMBL" id="BART01025438">
    <property type="protein sequence ID" value="GAH00904.1"/>
    <property type="molecule type" value="Genomic_DNA"/>
</dbReference>
<accession>X1D720</accession>
<organism evidence="1">
    <name type="scientific">marine sediment metagenome</name>
    <dbReference type="NCBI Taxonomy" id="412755"/>
    <lineage>
        <taxon>unclassified sequences</taxon>
        <taxon>metagenomes</taxon>
        <taxon>ecological metagenomes</taxon>
    </lineage>
</organism>
<reference evidence="1" key="1">
    <citation type="journal article" date="2014" name="Front. Microbiol.">
        <title>High frequency of phylogenetically diverse reductive dehalogenase-homologous genes in deep subseafloor sedimentary metagenomes.</title>
        <authorList>
            <person name="Kawai M."/>
            <person name="Futagami T."/>
            <person name="Toyoda A."/>
            <person name="Takaki Y."/>
            <person name="Nishi S."/>
            <person name="Hori S."/>
            <person name="Arai W."/>
            <person name="Tsubouchi T."/>
            <person name="Morono Y."/>
            <person name="Uchiyama I."/>
            <person name="Ito T."/>
            <person name="Fujiyama A."/>
            <person name="Inagaki F."/>
            <person name="Takami H."/>
        </authorList>
    </citation>
    <scope>NUCLEOTIDE SEQUENCE</scope>
    <source>
        <strain evidence="1">Expedition CK06-06</strain>
    </source>
</reference>
<gene>
    <name evidence="1" type="ORF">S01H4_45660</name>
</gene>
<sequence>GEKLCEELVAKSERTEATWHEKILLIKPNQVDVKELRERVTELESLAAKEDIQGVTKKIKEIVPEFNHQI</sequence>
<name>X1D720_9ZZZZ</name>
<protein>
    <submittedName>
        <fullName evidence="1">Uncharacterized protein</fullName>
    </submittedName>
</protein>
<dbReference type="AlphaFoldDB" id="X1D720"/>